<feature type="transmembrane region" description="Helical" evidence="1">
    <location>
        <begin position="7"/>
        <end position="27"/>
    </location>
</feature>
<dbReference type="Proteomes" id="UP000232638">
    <property type="component" value="Chromosome"/>
</dbReference>
<evidence type="ECO:0000256" key="1">
    <source>
        <dbReference type="SAM" id="Phobius"/>
    </source>
</evidence>
<evidence type="ECO:0000313" key="4">
    <source>
        <dbReference type="Proteomes" id="UP000232638"/>
    </source>
</evidence>
<keyword evidence="4" id="KW-1185">Reference proteome</keyword>
<evidence type="ECO:0000313" key="3">
    <source>
        <dbReference type="EMBL" id="AUB79867.1"/>
    </source>
</evidence>
<dbReference type="PANTHER" id="PTHR33371:SF4">
    <property type="entry name" value="INTERMEMBRANE PHOSPHOLIPID TRANSPORT SYSTEM BINDING PROTEIN MLAD"/>
    <property type="match status" value="1"/>
</dbReference>
<dbReference type="InterPro" id="IPR030970">
    <property type="entry name" value="ABC_MlaD"/>
</dbReference>
<protein>
    <submittedName>
        <fullName evidence="3">Outer membrane lipid asymmetry maintenance protein MlaD</fullName>
    </submittedName>
</protein>
<dbReference type="EMBL" id="CP020370">
    <property type="protein sequence ID" value="AUB79867.1"/>
    <property type="molecule type" value="Genomic_DNA"/>
</dbReference>
<proteinExistence type="predicted"/>
<gene>
    <name evidence="3" type="ORF">THSYN_02085</name>
</gene>
<dbReference type="KEGG" id="tsy:THSYN_02085"/>
<dbReference type="AlphaFoldDB" id="A0A2K8U2V0"/>
<dbReference type="Pfam" id="PF02470">
    <property type="entry name" value="MlaD"/>
    <property type="match status" value="1"/>
</dbReference>
<keyword evidence="1" id="KW-0812">Transmembrane</keyword>
<name>A0A2K8U2V0_9GAMM</name>
<accession>A0A2K8U2V0</accession>
<keyword evidence="1" id="KW-1133">Transmembrane helix</keyword>
<evidence type="ECO:0000259" key="2">
    <source>
        <dbReference type="Pfam" id="PF02470"/>
    </source>
</evidence>
<dbReference type="PANTHER" id="PTHR33371">
    <property type="entry name" value="INTERMEMBRANE PHOSPHOLIPID TRANSPORT SYSTEM BINDING PROTEIN MLAD-RELATED"/>
    <property type="match status" value="1"/>
</dbReference>
<dbReference type="GO" id="GO:0005548">
    <property type="term" value="F:phospholipid transporter activity"/>
    <property type="evidence" value="ECO:0007669"/>
    <property type="project" value="TreeGrafter"/>
</dbReference>
<dbReference type="GO" id="GO:0005543">
    <property type="term" value="F:phospholipid binding"/>
    <property type="evidence" value="ECO:0007669"/>
    <property type="project" value="TreeGrafter"/>
</dbReference>
<dbReference type="InterPro" id="IPR052336">
    <property type="entry name" value="MlaD_Phospholipid_Transporter"/>
</dbReference>
<reference evidence="3 4" key="1">
    <citation type="submission" date="2017-03" db="EMBL/GenBank/DDBJ databases">
        <title>Complete genome sequence of Candidatus 'Thiodictyon syntrophicum' sp. nov. strain Cad16T, a photolithoautotroph purple sulfur bacterium isolated from an alpine meromictic lake.</title>
        <authorList>
            <person name="Luedin S.M."/>
            <person name="Pothier J.F."/>
            <person name="Danza F."/>
            <person name="Storelli N."/>
            <person name="Wittwer M."/>
            <person name="Tonolla M."/>
        </authorList>
    </citation>
    <scope>NUCLEOTIDE SEQUENCE [LARGE SCALE GENOMIC DNA]</scope>
    <source>
        <strain evidence="3 4">Cad16T</strain>
    </source>
</reference>
<feature type="domain" description="Mce/MlaD" evidence="2">
    <location>
        <begin position="39"/>
        <end position="118"/>
    </location>
</feature>
<sequence length="156" mass="16892">MAKQHTIEVWVGAFMAVGFIALFFLAMQVSNLSANAAADGYRVSARFTNAGSLKARAPVNMAGVRVGRVEEVRLDKNTYEAVVIMRIDKGVDSIPTDTFANIFTAGLLGEQYVGLQPGGSQDYLRDGDEITQTQSALILEQLIGQFLFKKAEEGGK</sequence>
<dbReference type="InterPro" id="IPR003399">
    <property type="entry name" value="Mce/MlaD"/>
</dbReference>
<keyword evidence="1" id="KW-0472">Membrane</keyword>
<dbReference type="NCBIfam" id="TIGR04430">
    <property type="entry name" value="OM_asym_MlaD"/>
    <property type="match status" value="1"/>
</dbReference>
<dbReference type="RefSeq" id="WP_100917680.1">
    <property type="nucleotide sequence ID" value="NZ_CP020370.1"/>
</dbReference>
<organism evidence="3 4">
    <name type="scientific">Candidatus Thiodictyon syntrophicum</name>
    <dbReference type="NCBI Taxonomy" id="1166950"/>
    <lineage>
        <taxon>Bacteria</taxon>
        <taxon>Pseudomonadati</taxon>
        <taxon>Pseudomonadota</taxon>
        <taxon>Gammaproteobacteria</taxon>
        <taxon>Chromatiales</taxon>
        <taxon>Chromatiaceae</taxon>
        <taxon>Thiodictyon</taxon>
    </lineage>
</organism>
<dbReference type="OrthoDB" id="9788420at2"/>